<feature type="compositionally biased region" description="Pro residues" evidence="1">
    <location>
        <begin position="50"/>
        <end position="60"/>
    </location>
</feature>
<feature type="region of interest" description="Disordered" evidence="1">
    <location>
        <begin position="34"/>
        <end position="62"/>
    </location>
</feature>
<dbReference type="PROSITE" id="PS51257">
    <property type="entry name" value="PROKAR_LIPOPROTEIN"/>
    <property type="match status" value="1"/>
</dbReference>
<reference evidence="4" key="1">
    <citation type="submission" date="2016-10" db="EMBL/GenBank/DDBJ databases">
        <authorList>
            <person name="Varghese N."/>
            <person name="Submissions S."/>
        </authorList>
    </citation>
    <scope>NUCLEOTIDE SEQUENCE [LARGE SCALE GENOMIC DNA]</scope>
    <source>
        <strain evidence="4">DSM 21772</strain>
    </source>
</reference>
<evidence type="ECO:0000313" key="3">
    <source>
        <dbReference type="EMBL" id="SDT08793.1"/>
    </source>
</evidence>
<dbReference type="Proteomes" id="UP000181956">
    <property type="component" value="Chromosome I"/>
</dbReference>
<dbReference type="AlphaFoldDB" id="A0A1H1XHV0"/>
<dbReference type="STRING" id="412690.SAMN04489834_2797"/>
<protein>
    <submittedName>
        <fullName evidence="3">Uncharacterized protein</fullName>
    </submittedName>
</protein>
<accession>A0A1H1XHV0</accession>
<feature type="signal peptide" evidence="2">
    <location>
        <begin position="1"/>
        <end position="29"/>
    </location>
</feature>
<keyword evidence="4" id="KW-1185">Reference proteome</keyword>
<evidence type="ECO:0000313" key="4">
    <source>
        <dbReference type="Proteomes" id="UP000181956"/>
    </source>
</evidence>
<evidence type="ECO:0000256" key="2">
    <source>
        <dbReference type="SAM" id="SignalP"/>
    </source>
</evidence>
<evidence type="ECO:0000256" key="1">
    <source>
        <dbReference type="SAM" id="MobiDB-lite"/>
    </source>
</evidence>
<proteinExistence type="predicted"/>
<gene>
    <name evidence="3" type="ORF">SAMN04489834_2797</name>
</gene>
<dbReference type="EMBL" id="LT629742">
    <property type="protein sequence ID" value="SDT08793.1"/>
    <property type="molecule type" value="Genomic_DNA"/>
</dbReference>
<dbReference type="RefSeq" id="WP_083364585.1">
    <property type="nucleotide sequence ID" value="NZ_LT629742.1"/>
</dbReference>
<sequence>MIASSSRMRGLVLVAAASAILLLTGCATAQTDAAAPRASTPPSAARVAPAPTPTPTPTAPEEPAVWTIGFASVGPITLGSEIASVDRSMDGFTRAVYEGCESVVAFEKAHVPTIVIPDRLGTGLVEQIVLMGNVDELGLAEGAPRTAEGIGVGSSLTELRAAYPDIEFQGDPPTPHYGLSDEAGHWILFTLYEDVVQTIVVRDMPVVNREYCS</sequence>
<dbReference type="OrthoDB" id="4978239at2"/>
<feature type="compositionally biased region" description="Low complexity" evidence="1">
    <location>
        <begin position="34"/>
        <end position="49"/>
    </location>
</feature>
<feature type="chain" id="PRO_5009265544" evidence="2">
    <location>
        <begin position="30"/>
        <end position="213"/>
    </location>
</feature>
<organism evidence="3 4">
    <name type="scientific">Microterricola viridarii</name>
    <dbReference type="NCBI Taxonomy" id="412690"/>
    <lineage>
        <taxon>Bacteria</taxon>
        <taxon>Bacillati</taxon>
        <taxon>Actinomycetota</taxon>
        <taxon>Actinomycetes</taxon>
        <taxon>Micrococcales</taxon>
        <taxon>Microbacteriaceae</taxon>
        <taxon>Microterricola</taxon>
    </lineage>
</organism>
<name>A0A1H1XHV0_9MICO</name>
<keyword evidence="2" id="KW-0732">Signal</keyword>